<sequence>MSASCTEIVRAQSPRSHECQSDHEQENAEVHELQKVFEHSRVIDSLSSGNALVNDGIQGKVRKSIKNTQLPKHCDLLLLGWKKLMSSSTRHKRHQHYRHEQE</sequence>
<reference evidence="2" key="2">
    <citation type="journal article" date="2021" name="Genome Biol. Evol.">
        <title>Developing a high-quality reference genome for a parasitic bivalve with doubly uniparental inheritance (Bivalvia: Unionida).</title>
        <authorList>
            <person name="Smith C.H."/>
        </authorList>
    </citation>
    <scope>NUCLEOTIDE SEQUENCE</scope>
    <source>
        <strain evidence="2">CHS0354</strain>
        <tissue evidence="2">Mantle</tissue>
    </source>
</reference>
<reference evidence="2" key="3">
    <citation type="submission" date="2023-05" db="EMBL/GenBank/DDBJ databases">
        <authorList>
            <person name="Smith C.H."/>
        </authorList>
    </citation>
    <scope>NUCLEOTIDE SEQUENCE</scope>
    <source>
        <strain evidence="2">CHS0354</strain>
        <tissue evidence="2">Mantle</tissue>
    </source>
</reference>
<evidence type="ECO:0000313" key="2">
    <source>
        <dbReference type="EMBL" id="KAK3595418.1"/>
    </source>
</evidence>
<organism evidence="2 3">
    <name type="scientific">Potamilus streckersoni</name>
    <dbReference type="NCBI Taxonomy" id="2493646"/>
    <lineage>
        <taxon>Eukaryota</taxon>
        <taxon>Metazoa</taxon>
        <taxon>Spiralia</taxon>
        <taxon>Lophotrochozoa</taxon>
        <taxon>Mollusca</taxon>
        <taxon>Bivalvia</taxon>
        <taxon>Autobranchia</taxon>
        <taxon>Heteroconchia</taxon>
        <taxon>Palaeoheterodonta</taxon>
        <taxon>Unionida</taxon>
        <taxon>Unionoidea</taxon>
        <taxon>Unionidae</taxon>
        <taxon>Ambleminae</taxon>
        <taxon>Lampsilini</taxon>
        <taxon>Potamilus</taxon>
    </lineage>
</organism>
<gene>
    <name evidence="2" type="ORF">CHS0354_003412</name>
</gene>
<dbReference type="EMBL" id="JAEAOA010000272">
    <property type="protein sequence ID" value="KAK3595418.1"/>
    <property type="molecule type" value="Genomic_DNA"/>
</dbReference>
<comment type="caution">
    <text evidence="2">The sequence shown here is derived from an EMBL/GenBank/DDBJ whole genome shotgun (WGS) entry which is preliminary data.</text>
</comment>
<feature type="compositionally biased region" description="Basic and acidic residues" evidence="1">
    <location>
        <begin position="15"/>
        <end position="27"/>
    </location>
</feature>
<protein>
    <submittedName>
        <fullName evidence="2">Uncharacterized protein</fullName>
    </submittedName>
</protein>
<proteinExistence type="predicted"/>
<evidence type="ECO:0000256" key="1">
    <source>
        <dbReference type="SAM" id="MobiDB-lite"/>
    </source>
</evidence>
<dbReference type="Proteomes" id="UP001195483">
    <property type="component" value="Unassembled WGS sequence"/>
</dbReference>
<reference evidence="2" key="1">
    <citation type="journal article" date="2021" name="Genome Biol. Evol.">
        <title>A High-Quality Reference Genome for a Parasitic Bivalve with Doubly Uniparental Inheritance (Bivalvia: Unionida).</title>
        <authorList>
            <person name="Smith C.H."/>
        </authorList>
    </citation>
    <scope>NUCLEOTIDE SEQUENCE</scope>
    <source>
        <strain evidence="2">CHS0354</strain>
    </source>
</reference>
<evidence type="ECO:0000313" key="3">
    <source>
        <dbReference type="Proteomes" id="UP001195483"/>
    </source>
</evidence>
<accession>A0AAE0SPV2</accession>
<keyword evidence="3" id="KW-1185">Reference proteome</keyword>
<feature type="region of interest" description="Disordered" evidence="1">
    <location>
        <begin position="1"/>
        <end position="27"/>
    </location>
</feature>
<dbReference type="AlphaFoldDB" id="A0AAE0SPV2"/>
<name>A0AAE0SPV2_9BIVA</name>